<feature type="compositionally biased region" description="Low complexity" evidence="1">
    <location>
        <begin position="1412"/>
        <end position="1424"/>
    </location>
</feature>
<feature type="compositionally biased region" description="Basic residues" evidence="1">
    <location>
        <begin position="1030"/>
        <end position="1044"/>
    </location>
</feature>
<name>A0A150G8M2_GONPE</name>
<feature type="region of interest" description="Disordered" evidence="1">
    <location>
        <begin position="910"/>
        <end position="1044"/>
    </location>
</feature>
<feature type="region of interest" description="Disordered" evidence="1">
    <location>
        <begin position="1060"/>
        <end position="1311"/>
    </location>
</feature>
<feature type="compositionally biased region" description="Basic and acidic residues" evidence="1">
    <location>
        <begin position="822"/>
        <end position="834"/>
    </location>
</feature>
<feature type="region of interest" description="Disordered" evidence="1">
    <location>
        <begin position="196"/>
        <end position="265"/>
    </location>
</feature>
<feature type="compositionally biased region" description="Low complexity" evidence="1">
    <location>
        <begin position="1481"/>
        <end position="1521"/>
    </location>
</feature>
<keyword evidence="3" id="KW-1185">Reference proteome</keyword>
<comment type="caution">
    <text evidence="2">The sequence shown here is derived from an EMBL/GenBank/DDBJ whole genome shotgun (WGS) entry which is preliminary data.</text>
</comment>
<feature type="compositionally biased region" description="Low complexity" evidence="1">
    <location>
        <begin position="1159"/>
        <end position="1176"/>
    </location>
</feature>
<feature type="compositionally biased region" description="Low complexity" evidence="1">
    <location>
        <begin position="910"/>
        <end position="919"/>
    </location>
</feature>
<gene>
    <name evidence="2" type="ORF">GPECTOR_46g230</name>
</gene>
<feature type="region of interest" description="Disordered" evidence="1">
    <location>
        <begin position="1409"/>
        <end position="1440"/>
    </location>
</feature>
<evidence type="ECO:0000313" key="2">
    <source>
        <dbReference type="EMBL" id="KXZ46161.1"/>
    </source>
</evidence>
<feature type="compositionally biased region" description="Gly residues" evidence="1">
    <location>
        <begin position="703"/>
        <end position="712"/>
    </location>
</feature>
<evidence type="ECO:0000256" key="1">
    <source>
        <dbReference type="SAM" id="MobiDB-lite"/>
    </source>
</evidence>
<feature type="compositionally biased region" description="Low complexity" evidence="1">
    <location>
        <begin position="689"/>
        <end position="699"/>
    </location>
</feature>
<accession>A0A150G8M2</accession>
<feature type="compositionally biased region" description="Low complexity" evidence="1">
    <location>
        <begin position="236"/>
        <end position="249"/>
    </location>
</feature>
<dbReference type="Proteomes" id="UP000075714">
    <property type="component" value="Unassembled WGS sequence"/>
</dbReference>
<feature type="compositionally biased region" description="Low complexity" evidence="1">
    <location>
        <begin position="1246"/>
        <end position="1308"/>
    </location>
</feature>
<dbReference type="EMBL" id="LSYV01000047">
    <property type="protein sequence ID" value="KXZ46161.1"/>
    <property type="molecule type" value="Genomic_DNA"/>
</dbReference>
<feature type="compositionally biased region" description="Low complexity" evidence="1">
    <location>
        <begin position="1087"/>
        <end position="1103"/>
    </location>
</feature>
<proteinExistence type="predicted"/>
<evidence type="ECO:0000313" key="3">
    <source>
        <dbReference type="Proteomes" id="UP000075714"/>
    </source>
</evidence>
<feature type="compositionally biased region" description="Low complexity" evidence="1">
    <location>
        <begin position="959"/>
        <end position="971"/>
    </location>
</feature>
<feature type="region of interest" description="Disordered" evidence="1">
    <location>
        <begin position="28"/>
        <end position="133"/>
    </location>
</feature>
<feature type="region of interest" description="Disordered" evidence="1">
    <location>
        <begin position="595"/>
        <end position="626"/>
    </location>
</feature>
<protein>
    <submittedName>
        <fullName evidence="2">Uncharacterized protein</fullName>
    </submittedName>
</protein>
<dbReference type="OrthoDB" id="543216at2759"/>
<feature type="compositionally biased region" description="Gly residues" evidence="1">
    <location>
        <begin position="835"/>
        <end position="850"/>
    </location>
</feature>
<feature type="region of interest" description="Disordered" evidence="1">
    <location>
        <begin position="501"/>
        <end position="532"/>
    </location>
</feature>
<feature type="compositionally biased region" description="Gly residues" evidence="1">
    <location>
        <begin position="517"/>
        <end position="532"/>
    </location>
</feature>
<feature type="compositionally biased region" description="Low complexity" evidence="1">
    <location>
        <begin position="1130"/>
        <end position="1144"/>
    </location>
</feature>
<feature type="region of interest" description="Disordered" evidence="1">
    <location>
        <begin position="822"/>
        <end position="856"/>
    </location>
</feature>
<organism evidence="2 3">
    <name type="scientific">Gonium pectorale</name>
    <name type="common">Green alga</name>
    <dbReference type="NCBI Taxonomy" id="33097"/>
    <lineage>
        <taxon>Eukaryota</taxon>
        <taxon>Viridiplantae</taxon>
        <taxon>Chlorophyta</taxon>
        <taxon>core chlorophytes</taxon>
        <taxon>Chlorophyceae</taxon>
        <taxon>CS clade</taxon>
        <taxon>Chlamydomonadales</taxon>
        <taxon>Volvocaceae</taxon>
        <taxon>Gonium</taxon>
    </lineage>
</organism>
<reference evidence="3" key="1">
    <citation type="journal article" date="2016" name="Nat. Commun.">
        <title>The Gonium pectorale genome demonstrates co-option of cell cycle regulation during the evolution of multicellularity.</title>
        <authorList>
            <person name="Hanschen E.R."/>
            <person name="Marriage T.N."/>
            <person name="Ferris P.J."/>
            <person name="Hamaji T."/>
            <person name="Toyoda A."/>
            <person name="Fujiyama A."/>
            <person name="Neme R."/>
            <person name="Noguchi H."/>
            <person name="Minakuchi Y."/>
            <person name="Suzuki M."/>
            <person name="Kawai-Toyooka H."/>
            <person name="Smith D.R."/>
            <person name="Sparks H."/>
            <person name="Anderson J."/>
            <person name="Bakaric R."/>
            <person name="Luria V."/>
            <person name="Karger A."/>
            <person name="Kirschner M.W."/>
            <person name="Durand P.M."/>
            <person name="Michod R.E."/>
            <person name="Nozaki H."/>
            <person name="Olson B.J."/>
        </authorList>
    </citation>
    <scope>NUCLEOTIDE SEQUENCE [LARGE SCALE GENOMIC DNA]</scope>
    <source>
        <strain evidence="3">NIES-2863</strain>
    </source>
</reference>
<feature type="compositionally biased region" description="Polar residues" evidence="1">
    <location>
        <begin position="1111"/>
        <end position="1122"/>
    </location>
</feature>
<feature type="compositionally biased region" description="Pro residues" evidence="1">
    <location>
        <begin position="1425"/>
        <end position="1435"/>
    </location>
</feature>
<feature type="compositionally biased region" description="Low complexity" evidence="1">
    <location>
        <begin position="1213"/>
        <end position="1222"/>
    </location>
</feature>
<feature type="region of interest" description="Disordered" evidence="1">
    <location>
        <begin position="1481"/>
        <end position="1560"/>
    </location>
</feature>
<sequence>MLQPGRLMTTKEVRSPAGQKLINDLMLGVDDFGPGGVYEDMDDEEPSSPYRPTKNSAGGGDQYLATTRQAAASKGGGSSSSGRPVLSAQASGAGSGVRQPSPGAGLRPDANPGRPATAPALSSMLLPPQLPAPFSPKGITGTVSPILEPYLTSRHTTVYPGTVTAVLHAVSSPAVIGTHRDTQRRPGTVPADVYRHSAISPPRGAGSPDAAAVASLRGSTGSPAAPVSAKSRDGSPRSSLMSSPSRGCRTTGSAGPTDPGMVAGVGSLPGGPSLAEALSHGGYALAGHSAGVPVPGALRGQPRRAAPDGVRALSAPLSAGGGAQHSLGGAHDVPHLASASARGGGAYTLHPSLGPRSTDHAVSHYVRGPAFVPHLDRAHNSHAPLACAVDAVARRAEAHKALTRQRMLASHQAAQHVVNLASGGKASQGPLLGHGPAGQQGGVFLYQPRSTEPYELRTDGIIPPMALGLAWDASPGVVVAAAAAAAAAVAAAAAKAEGLGPRFGSPPTPDGAPGEAQRGGGGVHWAAPGGGELPAAWSSASRAAFRSRWEENRQTAVSADSGPAPWGSPSASRRMLATVPSWIAVPAALAEGLDGGATEASSSVPGTAGSGGSPARKSRRSKLLTPANATEAAALAAEAQRAARSHLPPAVRRGYNGQLTPQTVADWELIAEPNRRMMQAIDNVTNLVRGPPSRQAGARRAGRGIGGGGGSRGLRSGSSRGRNRKPGTAAAAATAGGDAGAAAEASRASPATRGRGPSGGPAAVSPAASPQAAAGRSSGAAAAAGASLASLDRDPLAGVVGLAFEPSLGSVSVGAETWGTEETVHAGGESEHEGAGGGGAASPGRGGPLGWGLRQPGTVPIGRASVTASLQPLPTPSAAVAAVIAAGGAAAAAVATLPQWVDTLAAATSPASHSTSVAADGALNSQPSEYGIPVDGGEDDGASGGGVHLPALPGATRTAASLSAASASASSPGGQLSGPRGVGMVGHHPQGGTPSREPSFGLPASPPSGDGSSHYYHGEEVGSPNSESAHHHHHQFHAHGHQHVVRRLSDGESIYHEHSFGSAVPAVPGSTADGSVSPGLRGEGSERSAAGSRLGGLRLAAGHGSEGGHSRTATPSAETSLSLMPGGDRGASSLGGSSSGMLRGEGSDATVRSGAAPLRPGSARPGSARARAGPGARAERPHSAGSAGMGVGRGSRPGSPASTTARGALGTLEEGVVGPAVGAEGGAAGSPGRAVLRSSSNVQAGSRSRPLPQRPSSAAPAGRLAHSSSPSRSRSPTSGVLRSPGRPASPLSLAPAARSASGQQAAAGEDVASVADTTFPASAAVDGSIDSATPTVDDAPAATQLQGHAEAAAAAPQNPVLTPGAGYRVVTSVAAAAIGAEDPRETARLARQRDLDEQLERNAEHDVKFKAASRASRALARAGGPLPPLQPPPAPSGGYSLLKVIQPQRLPPHSRSGGGSLAVLAAPVPEPAELEAMTAAARAALAPQAASRTSPQHHGPPSRSGHPPSSPGAPRRASPASRTQTQDGVAADPAGHASAGRPSAPGRRASTPPSSSLGLGSYMVVQAETKSGRTAQMQDVWAVVGRVACGSRGRKARGSP</sequence>
<feature type="compositionally biased region" description="Low complexity" evidence="1">
    <location>
        <begin position="713"/>
        <end position="771"/>
    </location>
</feature>
<feature type="region of interest" description="Disordered" evidence="1">
    <location>
        <begin position="684"/>
        <end position="771"/>
    </location>
</feature>